<dbReference type="OrthoDB" id="4509126at2759"/>
<organism evidence="2 3">
    <name type="scientific">Aspergillus cristatus</name>
    <name type="common">Chinese Fuzhuan brick tea-fermentation fungus</name>
    <name type="synonym">Eurotium cristatum</name>
    <dbReference type="NCBI Taxonomy" id="573508"/>
    <lineage>
        <taxon>Eukaryota</taxon>
        <taxon>Fungi</taxon>
        <taxon>Dikarya</taxon>
        <taxon>Ascomycota</taxon>
        <taxon>Pezizomycotina</taxon>
        <taxon>Eurotiomycetes</taxon>
        <taxon>Eurotiomycetidae</taxon>
        <taxon>Eurotiales</taxon>
        <taxon>Aspergillaceae</taxon>
        <taxon>Aspergillus</taxon>
        <taxon>Aspergillus subgen. Aspergillus</taxon>
    </lineage>
</organism>
<reference evidence="2 3" key="1">
    <citation type="journal article" date="2016" name="BMC Genomics">
        <title>Comparative genomic and transcriptomic analyses of the Fuzhuan brick tea-fermentation fungus Aspergillus cristatus.</title>
        <authorList>
            <person name="Ge Y."/>
            <person name="Wang Y."/>
            <person name="Liu Y."/>
            <person name="Tan Y."/>
            <person name="Ren X."/>
            <person name="Zhang X."/>
            <person name="Hyde K.D."/>
            <person name="Liu Y."/>
            <person name="Liu Z."/>
        </authorList>
    </citation>
    <scope>NUCLEOTIDE SEQUENCE [LARGE SCALE GENOMIC DNA]</scope>
    <source>
        <strain evidence="2 3">GZAAS20.1005</strain>
    </source>
</reference>
<evidence type="ECO:0000313" key="3">
    <source>
        <dbReference type="Proteomes" id="UP000094569"/>
    </source>
</evidence>
<name>A0A1E3BPZ0_ASPCR</name>
<keyword evidence="3" id="KW-1185">Reference proteome</keyword>
<feature type="compositionally biased region" description="Basic and acidic residues" evidence="1">
    <location>
        <begin position="57"/>
        <end position="70"/>
    </location>
</feature>
<dbReference type="AlphaFoldDB" id="A0A1E3BPZ0"/>
<evidence type="ECO:0000256" key="1">
    <source>
        <dbReference type="SAM" id="MobiDB-lite"/>
    </source>
</evidence>
<feature type="compositionally biased region" description="Low complexity" evidence="1">
    <location>
        <begin position="92"/>
        <end position="120"/>
    </location>
</feature>
<dbReference type="VEuPathDB" id="FungiDB:SI65_00608"/>
<evidence type="ECO:0000313" key="2">
    <source>
        <dbReference type="EMBL" id="ODM23019.1"/>
    </source>
</evidence>
<feature type="region of interest" description="Disordered" evidence="1">
    <location>
        <begin position="1"/>
        <end position="145"/>
    </location>
</feature>
<comment type="caution">
    <text evidence="2">The sequence shown here is derived from an EMBL/GenBank/DDBJ whole genome shotgun (WGS) entry which is preliminary data.</text>
</comment>
<dbReference type="EMBL" id="JXNT01000001">
    <property type="protein sequence ID" value="ODM23019.1"/>
    <property type="molecule type" value="Genomic_DNA"/>
</dbReference>
<proteinExistence type="predicted"/>
<sequence>MAADPTCEAPQPSRTNYRGTAGLFSLETFEQSIVPRKRSPRQGNGLTTTAHSNPEFAKTEDNNGRVTTKEVRRRYRRSSMTKMSFRNRMRSSTKSQSSTGSTRAAPPATPTRTWTAVVAAGSKPVRQLDHQRPDKDQNCARISTQ</sequence>
<feature type="compositionally biased region" description="Basic and acidic residues" evidence="1">
    <location>
        <begin position="126"/>
        <end position="138"/>
    </location>
</feature>
<dbReference type="STRING" id="573508.A0A1E3BPZ0"/>
<gene>
    <name evidence="2" type="ORF">SI65_00608</name>
</gene>
<protein>
    <submittedName>
        <fullName evidence="2">Uncharacterized protein</fullName>
    </submittedName>
</protein>
<accession>A0A1E3BPZ0</accession>
<feature type="compositionally biased region" description="Polar residues" evidence="1">
    <location>
        <begin position="41"/>
        <end position="52"/>
    </location>
</feature>
<dbReference type="Proteomes" id="UP000094569">
    <property type="component" value="Unassembled WGS sequence"/>
</dbReference>
<feature type="compositionally biased region" description="Basic residues" evidence="1">
    <location>
        <begin position="71"/>
        <end position="91"/>
    </location>
</feature>